<dbReference type="InterPro" id="IPR053138">
    <property type="entry name" value="N-alpha-Ac-DABA_deacetylase"/>
</dbReference>
<dbReference type="InterPro" id="IPR055438">
    <property type="entry name" value="AstE_AspA_cat"/>
</dbReference>
<evidence type="ECO:0000313" key="6">
    <source>
        <dbReference type="EMBL" id="XCD19058.1"/>
    </source>
</evidence>
<comment type="cofactor">
    <cofactor evidence="1">
        <name>Zn(2+)</name>
        <dbReference type="ChEBI" id="CHEBI:29105"/>
    </cofactor>
</comment>
<keyword evidence="2" id="KW-0479">Metal-binding</keyword>
<sequence>MEQQTQQHIKPTYPTITSLDVDTLPSGEHRFWFQVSTNAMGVGIQLPVIVIKGEKPGAKFMITAGVHGDELNGILTAHKLARKLEGNVDAGVVTIVPSVNIPGILSHSRDFSSSDPDASPANLNRFFPGKVDGDAANQYLYRLWNQLLKPNAEFAIDLHTQTRGATYPLYVFADFRLDPALEMARSIKPDVILNDPGDAGVLETVWNSSGVPSITIEVGMGKITQPELIERTVDGVRQILTRHGLMKGSAPEVLPCAVEGQSITTVRARQGGFVIPQVELLQQVEADQLIATQYDAFGQVLDQYYAPHAGTVLSYNVDSLRDPGALVVRLIQ</sequence>
<gene>
    <name evidence="6" type="ORF">PG915_21120</name>
</gene>
<keyword evidence="4" id="KW-0862">Zinc</keyword>
<proteinExistence type="predicted"/>
<dbReference type="RefSeq" id="WP_353500183.1">
    <property type="nucleotide sequence ID" value="NZ_CP115921.1"/>
</dbReference>
<dbReference type="AlphaFoldDB" id="A0AAU8BQY4"/>
<reference evidence="6" key="1">
    <citation type="submission" date="2023-01" db="EMBL/GenBank/DDBJ databases">
        <title>Vibrio sp. CB1-14 genome sequencing.</title>
        <authorList>
            <person name="Otstavnykh N."/>
            <person name="Isaeva M."/>
            <person name="Meleshko D."/>
        </authorList>
    </citation>
    <scope>NUCLEOTIDE SEQUENCE</scope>
    <source>
        <strain evidence="6">CB1-14</strain>
    </source>
</reference>
<evidence type="ECO:0000256" key="3">
    <source>
        <dbReference type="ARBA" id="ARBA00022801"/>
    </source>
</evidence>
<accession>A0AAU8BQY4</accession>
<dbReference type="InterPro" id="IPR043795">
    <property type="entry name" value="N-alpha-Ac-DABA-like"/>
</dbReference>
<evidence type="ECO:0000256" key="2">
    <source>
        <dbReference type="ARBA" id="ARBA00022723"/>
    </source>
</evidence>
<dbReference type="GO" id="GO:0016788">
    <property type="term" value="F:hydrolase activity, acting on ester bonds"/>
    <property type="evidence" value="ECO:0007669"/>
    <property type="project" value="InterPro"/>
</dbReference>
<keyword evidence="3" id="KW-0378">Hydrolase</keyword>
<dbReference type="CDD" id="cd06251">
    <property type="entry name" value="M14_ASTE_ASPA-like"/>
    <property type="match status" value="1"/>
</dbReference>
<name>A0AAU8BQY4_9VIBR</name>
<evidence type="ECO:0000256" key="4">
    <source>
        <dbReference type="ARBA" id="ARBA00022833"/>
    </source>
</evidence>
<evidence type="ECO:0000256" key="1">
    <source>
        <dbReference type="ARBA" id="ARBA00001947"/>
    </source>
</evidence>
<dbReference type="SUPFAM" id="SSF53187">
    <property type="entry name" value="Zn-dependent exopeptidases"/>
    <property type="match status" value="1"/>
</dbReference>
<dbReference type="PANTHER" id="PTHR37326:SF1">
    <property type="entry name" value="BLL3975 PROTEIN"/>
    <property type="match status" value="1"/>
</dbReference>
<dbReference type="Gene3D" id="3.40.630.10">
    <property type="entry name" value="Zn peptidases"/>
    <property type="match status" value="1"/>
</dbReference>
<evidence type="ECO:0000259" key="5">
    <source>
        <dbReference type="Pfam" id="PF24827"/>
    </source>
</evidence>
<feature type="domain" description="Succinylglutamate desuccinylase/Aspartoacylase catalytic" evidence="5">
    <location>
        <begin position="57"/>
        <end position="240"/>
    </location>
</feature>
<dbReference type="GO" id="GO:0046872">
    <property type="term" value="F:metal ion binding"/>
    <property type="evidence" value="ECO:0007669"/>
    <property type="project" value="UniProtKB-KW"/>
</dbReference>
<dbReference type="EMBL" id="CP115921">
    <property type="protein sequence ID" value="XCD19058.1"/>
    <property type="molecule type" value="Genomic_DNA"/>
</dbReference>
<dbReference type="PIRSF" id="PIRSF039012">
    <property type="entry name" value="ASP"/>
    <property type="match status" value="1"/>
</dbReference>
<dbReference type="GO" id="GO:0016811">
    <property type="term" value="F:hydrolase activity, acting on carbon-nitrogen (but not peptide) bonds, in linear amides"/>
    <property type="evidence" value="ECO:0007669"/>
    <property type="project" value="InterPro"/>
</dbReference>
<dbReference type="KEGG" id="vck:PG915_21120"/>
<dbReference type="PANTHER" id="PTHR37326">
    <property type="entry name" value="BLL3975 PROTEIN"/>
    <property type="match status" value="1"/>
</dbReference>
<dbReference type="Pfam" id="PF24827">
    <property type="entry name" value="AstE_AspA_cat"/>
    <property type="match status" value="1"/>
</dbReference>
<protein>
    <submittedName>
        <fullName evidence="6">Succinylglutamate desuccinylase/aspartoacylase family protein</fullName>
    </submittedName>
</protein>
<organism evidence="6">
    <name type="scientific">Vibrio chaetopteri</name>
    <dbReference type="NCBI Taxonomy" id="3016528"/>
    <lineage>
        <taxon>Bacteria</taxon>
        <taxon>Pseudomonadati</taxon>
        <taxon>Pseudomonadota</taxon>
        <taxon>Gammaproteobacteria</taxon>
        <taxon>Vibrionales</taxon>
        <taxon>Vibrionaceae</taxon>
        <taxon>Vibrio</taxon>
    </lineage>
</organism>